<sequence>MNDTDLDARLSESAPAASPPLGLAAHRGRIMAEARARRSHRARLGIASAAASLALIGGGSMAMAGNGGQTPWGWVADNVFSTDRPDGSFCFKGIRVMFDGVSGGSDIARDARDIVTSIDLDSLDTTEAEARARADDAAAVDLDGEPAPIHDSEDQVRLRAIDSIVAHSLFDGLAERGYSETEIAQVSLESRTTGCE</sequence>
<accession>A0A433JQ67</accession>
<feature type="region of interest" description="Disordered" evidence="1">
    <location>
        <begin position="1"/>
        <end position="21"/>
    </location>
</feature>
<feature type="compositionally biased region" description="Basic and acidic residues" evidence="1">
    <location>
        <begin position="1"/>
        <end position="10"/>
    </location>
</feature>
<dbReference type="EMBL" id="RZGZ01000003">
    <property type="protein sequence ID" value="RUQ99089.1"/>
    <property type="molecule type" value="Genomic_DNA"/>
</dbReference>
<keyword evidence="3" id="KW-1185">Reference proteome</keyword>
<proteinExistence type="predicted"/>
<evidence type="ECO:0000256" key="1">
    <source>
        <dbReference type="SAM" id="MobiDB-lite"/>
    </source>
</evidence>
<reference evidence="2 3" key="1">
    <citation type="submission" date="2018-12" db="EMBL/GenBank/DDBJ databases">
        <authorList>
            <person name="Li F."/>
        </authorList>
    </citation>
    <scope>NUCLEOTIDE SEQUENCE [LARGE SCALE GENOMIC DNA]</scope>
    <source>
        <strain evidence="2 3">EGI 6500705</strain>
    </source>
</reference>
<dbReference type="Proteomes" id="UP000274909">
    <property type="component" value="Unassembled WGS sequence"/>
</dbReference>
<feature type="compositionally biased region" description="Low complexity" evidence="1">
    <location>
        <begin position="11"/>
        <end position="21"/>
    </location>
</feature>
<evidence type="ECO:0000313" key="2">
    <source>
        <dbReference type="EMBL" id="RUQ99089.1"/>
    </source>
</evidence>
<protein>
    <submittedName>
        <fullName evidence="2">Uncharacterized protein</fullName>
    </submittedName>
</protein>
<name>A0A433JQ67_9MICO</name>
<dbReference type="AlphaFoldDB" id="A0A433JQ67"/>
<dbReference type="RefSeq" id="WP_127050652.1">
    <property type="nucleotide sequence ID" value="NZ_RZGZ01000003.1"/>
</dbReference>
<gene>
    <name evidence="2" type="ORF">ELQ94_12300</name>
</gene>
<evidence type="ECO:0000313" key="3">
    <source>
        <dbReference type="Proteomes" id="UP000274909"/>
    </source>
</evidence>
<organism evidence="2 3">
    <name type="scientific">Labedella endophytica</name>
    <dbReference type="NCBI Taxonomy" id="1523160"/>
    <lineage>
        <taxon>Bacteria</taxon>
        <taxon>Bacillati</taxon>
        <taxon>Actinomycetota</taxon>
        <taxon>Actinomycetes</taxon>
        <taxon>Micrococcales</taxon>
        <taxon>Microbacteriaceae</taxon>
        <taxon>Labedella</taxon>
    </lineage>
</organism>
<dbReference type="OrthoDB" id="5082898at2"/>
<comment type="caution">
    <text evidence="2">The sequence shown here is derived from an EMBL/GenBank/DDBJ whole genome shotgun (WGS) entry which is preliminary data.</text>
</comment>